<sequence length="307" mass="33609">MEFALGATAAMGACLFTNPLEVLKTRLQLQGELQAKGHHAVHYKNVFHAGYVVVKNDGWLALQKGLVPALWVQFVMNGSRLGVYGFADSAGYLKDEKGNLVLVQSILITGAGSILGHFTASPLFLVKTHLQSQAVAAIAVGHQHQHTGTIEALTNIYKSGGIRGLFRGAQATVPRAFIGGSSQLVCFEYTKQLLDRYNVTSNALLKSFLGSMVGGIAVSVVMTPFDLIMTRLYNQPSDANGKGLMYRSYFDCVKKIYQSEGLLAFYKGLGPMYLRLGPHTVLCLVFFDQLRSVAYKYFPSRTRDQIV</sequence>
<evidence type="ECO:0008006" key="14">
    <source>
        <dbReference type="Google" id="ProtNLM"/>
    </source>
</evidence>
<feature type="repeat" description="Solcar" evidence="10">
    <location>
        <begin position="1"/>
        <end position="90"/>
    </location>
</feature>
<feature type="repeat" description="Solcar" evidence="10">
    <location>
        <begin position="104"/>
        <end position="193"/>
    </location>
</feature>
<evidence type="ECO:0000256" key="6">
    <source>
        <dbReference type="ARBA" id="ARBA00022792"/>
    </source>
</evidence>
<dbReference type="PROSITE" id="PS50920">
    <property type="entry name" value="SOLCAR"/>
    <property type="match status" value="3"/>
</dbReference>
<keyword evidence="7" id="KW-1133">Transmembrane helix</keyword>
<evidence type="ECO:0000256" key="5">
    <source>
        <dbReference type="ARBA" id="ARBA00022737"/>
    </source>
</evidence>
<evidence type="ECO:0000313" key="12">
    <source>
        <dbReference type="EMBL" id="KAL1490264.1"/>
    </source>
</evidence>
<evidence type="ECO:0000256" key="1">
    <source>
        <dbReference type="ARBA" id="ARBA00004448"/>
    </source>
</evidence>
<evidence type="ECO:0000256" key="9">
    <source>
        <dbReference type="ARBA" id="ARBA00023136"/>
    </source>
</evidence>
<comment type="caution">
    <text evidence="12">The sequence shown here is derived from an EMBL/GenBank/DDBJ whole genome shotgun (WGS) entry which is preliminary data.</text>
</comment>
<proteinExistence type="inferred from homology"/>
<evidence type="ECO:0000256" key="4">
    <source>
        <dbReference type="ARBA" id="ARBA00022692"/>
    </source>
</evidence>
<evidence type="ECO:0000256" key="10">
    <source>
        <dbReference type="PROSITE-ProRule" id="PRU00282"/>
    </source>
</evidence>
<keyword evidence="9 10" id="KW-0472">Membrane</keyword>
<name>A0ABD1E961_HYPHA</name>
<dbReference type="InterPro" id="IPR023395">
    <property type="entry name" value="MCP_dom_sf"/>
</dbReference>
<accession>A0ABD1E961</accession>
<keyword evidence="5" id="KW-0677">Repeat</keyword>
<dbReference type="PANTHER" id="PTHR45928">
    <property type="entry name" value="RE38146P"/>
    <property type="match status" value="1"/>
</dbReference>
<keyword evidence="6" id="KW-0999">Mitochondrion inner membrane</keyword>
<dbReference type="Proteomes" id="UP001566132">
    <property type="component" value="Unassembled WGS sequence"/>
</dbReference>
<evidence type="ECO:0000313" key="13">
    <source>
        <dbReference type="Proteomes" id="UP001566132"/>
    </source>
</evidence>
<protein>
    <recommendedName>
        <fullName evidence="14">Solute carrier family 25 member 35</fullName>
    </recommendedName>
</protein>
<keyword evidence="3 11" id="KW-0813">Transport</keyword>
<dbReference type="Gene3D" id="1.50.40.10">
    <property type="entry name" value="Mitochondrial carrier domain"/>
    <property type="match status" value="1"/>
</dbReference>
<evidence type="ECO:0000256" key="11">
    <source>
        <dbReference type="RuleBase" id="RU000488"/>
    </source>
</evidence>
<comment type="similarity">
    <text evidence="2 11">Belongs to the mitochondrial carrier (TC 2.A.29) family.</text>
</comment>
<keyword evidence="13" id="KW-1185">Reference proteome</keyword>
<evidence type="ECO:0000256" key="8">
    <source>
        <dbReference type="ARBA" id="ARBA00023128"/>
    </source>
</evidence>
<gene>
    <name evidence="12" type="ORF">ABEB36_012988</name>
</gene>
<dbReference type="GO" id="GO:0005743">
    <property type="term" value="C:mitochondrial inner membrane"/>
    <property type="evidence" value="ECO:0007669"/>
    <property type="project" value="UniProtKB-SubCell"/>
</dbReference>
<dbReference type="Pfam" id="PF00153">
    <property type="entry name" value="Mito_carr"/>
    <property type="match status" value="3"/>
</dbReference>
<evidence type="ECO:0000256" key="3">
    <source>
        <dbReference type="ARBA" id="ARBA00022448"/>
    </source>
</evidence>
<evidence type="ECO:0000256" key="2">
    <source>
        <dbReference type="ARBA" id="ARBA00006375"/>
    </source>
</evidence>
<dbReference type="AlphaFoldDB" id="A0ABD1E961"/>
<feature type="repeat" description="Solcar" evidence="10">
    <location>
        <begin position="202"/>
        <end position="293"/>
    </location>
</feature>
<dbReference type="SUPFAM" id="SSF103506">
    <property type="entry name" value="Mitochondrial carrier"/>
    <property type="match status" value="1"/>
</dbReference>
<dbReference type="InterPro" id="IPR018108">
    <property type="entry name" value="MCP_transmembrane"/>
</dbReference>
<keyword evidence="4 10" id="KW-0812">Transmembrane</keyword>
<organism evidence="12 13">
    <name type="scientific">Hypothenemus hampei</name>
    <name type="common">Coffee berry borer</name>
    <dbReference type="NCBI Taxonomy" id="57062"/>
    <lineage>
        <taxon>Eukaryota</taxon>
        <taxon>Metazoa</taxon>
        <taxon>Ecdysozoa</taxon>
        <taxon>Arthropoda</taxon>
        <taxon>Hexapoda</taxon>
        <taxon>Insecta</taxon>
        <taxon>Pterygota</taxon>
        <taxon>Neoptera</taxon>
        <taxon>Endopterygota</taxon>
        <taxon>Coleoptera</taxon>
        <taxon>Polyphaga</taxon>
        <taxon>Cucujiformia</taxon>
        <taxon>Curculionidae</taxon>
        <taxon>Scolytinae</taxon>
        <taxon>Hypothenemus</taxon>
    </lineage>
</organism>
<keyword evidence="8" id="KW-0496">Mitochondrion</keyword>
<dbReference type="EMBL" id="JBDJPC010000010">
    <property type="protein sequence ID" value="KAL1490264.1"/>
    <property type="molecule type" value="Genomic_DNA"/>
</dbReference>
<dbReference type="InterPro" id="IPR051508">
    <property type="entry name" value="Mito_Carrier_Antiporter"/>
</dbReference>
<dbReference type="PANTHER" id="PTHR45928:SF1">
    <property type="entry name" value="RE38146P"/>
    <property type="match status" value="1"/>
</dbReference>
<reference evidence="12 13" key="1">
    <citation type="submission" date="2024-05" db="EMBL/GenBank/DDBJ databases">
        <title>Genetic variation in Jamaican populations of the coffee berry borer (Hypothenemus hampei).</title>
        <authorList>
            <person name="Errbii M."/>
            <person name="Myrie A."/>
        </authorList>
    </citation>
    <scope>NUCLEOTIDE SEQUENCE [LARGE SCALE GENOMIC DNA]</scope>
    <source>
        <strain evidence="12">JA-Hopewell-2020-01-JO</strain>
        <tissue evidence="12">Whole body</tissue>
    </source>
</reference>
<comment type="subcellular location">
    <subcellularLocation>
        <location evidence="1">Mitochondrion inner membrane</location>
        <topology evidence="1">Multi-pass membrane protein</topology>
    </subcellularLocation>
</comment>
<evidence type="ECO:0000256" key="7">
    <source>
        <dbReference type="ARBA" id="ARBA00022989"/>
    </source>
</evidence>